<keyword evidence="3" id="KW-1185">Reference proteome</keyword>
<dbReference type="Pfam" id="PF08387">
    <property type="entry name" value="FBD"/>
    <property type="match status" value="1"/>
</dbReference>
<feature type="domain" description="F-box" evidence="1">
    <location>
        <begin position="12"/>
        <end position="48"/>
    </location>
</feature>
<organism evidence="2 3">
    <name type="scientific">Castilleja foliolosa</name>
    <dbReference type="NCBI Taxonomy" id="1961234"/>
    <lineage>
        <taxon>Eukaryota</taxon>
        <taxon>Viridiplantae</taxon>
        <taxon>Streptophyta</taxon>
        <taxon>Embryophyta</taxon>
        <taxon>Tracheophyta</taxon>
        <taxon>Spermatophyta</taxon>
        <taxon>Magnoliopsida</taxon>
        <taxon>eudicotyledons</taxon>
        <taxon>Gunneridae</taxon>
        <taxon>Pentapetalae</taxon>
        <taxon>asterids</taxon>
        <taxon>lamiids</taxon>
        <taxon>Lamiales</taxon>
        <taxon>Orobanchaceae</taxon>
        <taxon>Pedicularideae</taxon>
        <taxon>Castillejinae</taxon>
        <taxon>Castilleja</taxon>
    </lineage>
</organism>
<dbReference type="SMART" id="SM00579">
    <property type="entry name" value="FBD"/>
    <property type="match status" value="1"/>
</dbReference>
<evidence type="ECO:0000313" key="2">
    <source>
        <dbReference type="EMBL" id="KAL3626593.1"/>
    </source>
</evidence>
<dbReference type="Proteomes" id="UP001632038">
    <property type="component" value="Unassembled WGS sequence"/>
</dbReference>
<evidence type="ECO:0000313" key="3">
    <source>
        <dbReference type="Proteomes" id="UP001632038"/>
    </source>
</evidence>
<dbReference type="SMART" id="SM00256">
    <property type="entry name" value="FBOX"/>
    <property type="match status" value="1"/>
</dbReference>
<reference evidence="3" key="1">
    <citation type="journal article" date="2024" name="IScience">
        <title>Strigolactones Initiate the Formation of Haustorium-like Structures in Castilleja.</title>
        <authorList>
            <person name="Buerger M."/>
            <person name="Peterson D."/>
            <person name="Chory J."/>
        </authorList>
    </citation>
    <scope>NUCLEOTIDE SEQUENCE [LARGE SCALE GENOMIC DNA]</scope>
</reference>
<comment type="caution">
    <text evidence="2">The sequence shown here is derived from an EMBL/GenBank/DDBJ whole genome shotgun (WGS) entry which is preliminary data.</text>
</comment>
<protein>
    <recommendedName>
        <fullName evidence="1">F-box domain-containing protein</fullName>
    </recommendedName>
</protein>
<gene>
    <name evidence="2" type="ORF">CASFOL_030142</name>
</gene>
<dbReference type="AlphaFoldDB" id="A0ABD3C9S2"/>
<name>A0ABD3C9S2_9LAMI</name>
<dbReference type="InterPro" id="IPR006566">
    <property type="entry name" value="FBD"/>
</dbReference>
<proteinExistence type="predicted"/>
<dbReference type="PANTHER" id="PTHR31900:SF34">
    <property type="entry name" value="EMB|CAB62440.1-RELATED"/>
    <property type="match status" value="1"/>
</dbReference>
<sequence length="453" mass="51153">MLKKKKRLGDSVDRLSTLPDDTLCHILSFLPTKISVSTSTLSKRWRSIWAHVPTLDFNPEDYADVMVGIPYIISRVMSLHKAQTLDALRLISLPDYNDFELETVVLIAMSRNVKNIHFELNSCTLPRHLFTITTLVRLEIPGSRIYYKTGGNVHLPCLKWLHLGRLQFQVDEDLPGLLSGCPVLEELILNSVSFAEKKSGCFNVSSSSLKRLTVNRVGRIYDSDHGLDCSVEINAPALIYLNASLASRSISVSPMTSLVEANIDIYRRAMNHEDDNYISMVKFLDCLCHVKCLTLGGSYNEKFVDMALAAPFIMFDNLKKLVYQPCGDWHLLGKLLKVANNLEVLIVSNFSRSGSKDINRCWDWEEQVPACVSSHLKTIRISGMTEVETEQNCNVRYLLENAKVLEKLEIITQWHSGSPTEQMTKLVEFLSSIVRGSEACELVVRRSLYCICA</sequence>
<dbReference type="Pfam" id="PF24758">
    <property type="entry name" value="LRR_At5g56370"/>
    <property type="match status" value="1"/>
</dbReference>
<dbReference type="PANTHER" id="PTHR31900">
    <property type="entry name" value="F-BOX/RNI SUPERFAMILY PROTEIN-RELATED"/>
    <property type="match status" value="1"/>
</dbReference>
<evidence type="ECO:0000259" key="1">
    <source>
        <dbReference type="PROSITE" id="PS50181"/>
    </source>
</evidence>
<dbReference type="InterPro" id="IPR001810">
    <property type="entry name" value="F-box_dom"/>
</dbReference>
<dbReference type="SUPFAM" id="SSF81383">
    <property type="entry name" value="F-box domain"/>
    <property type="match status" value="1"/>
</dbReference>
<dbReference type="PROSITE" id="PS50181">
    <property type="entry name" value="FBOX"/>
    <property type="match status" value="1"/>
</dbReference>
<dbReference type="InterPro" id="IPR055411">
    <property type="entry name" value="LRR_FXL15/At3g58940/PEG3-like"/>
</dbReference>
<dbReference type="InterPro" id="IPR053781">
    <property type="entry name" value="F-box_AtFBL13-like"/>
</dbReference>
<dbReference type="SUPFAM" id="SSF52058">
    <property type="entry name" value="L domain-like"/>
    <property type="match status" value="1"/>
</dbReference>
<dbReference type="EMBL" id="JAVIJP010000047">
    <property type="protein sequence ID" value="KAL3626593.1"/>
    <property type="molecule type" value="Genomic_DNA"/>
</dbReference>
<dbReference type="Pfam" id="PF00646">
    <property type="entry name" value="F-box"/>
    <property type="match status" value="1"/>
</dbReference>
<dbReference type="InterPro" id="IPR050232">
    <property type="entry name" value="FBL13/AtMIF1-like"/>
</dbReference>
<dbReference type="InterPro" id="IPR032675">
    <property type="entry name" value="LRR_dom_sf"/>
</dbReference>
<dbReference type="CDD" id="cd22160">
    <property type="entry name" value="F-box_AtFBL13-like"/>
    <property type="match status" value="1"/>
</dbReference>
<accession>A0ABD3C9S2</accession>
<dbReference type="InterPro" id="IPR036047">
    <property type="entry name" value="F-box-like_dom_sf"/>
</dbReference>
<dbReference type="Gene3D" id="3.80.10.10">
    <property type="entry name" value="Ribonuclease Inhibitor"/>
    <property type="match status" value="1"/>
</dbReference>
<dbReference type="Gene3D" id="1.20.1280.50">
    <property type="match status" value="1"/>
</dbReference>